<dbReference type="RefSeq" id="WP_011305837.1">
    <property type="nucleotide sequence ID" value="NZ_CP009526.1"/>
</dbReference>
<accession>A0A0E3QG26</accession>
<dbReference type="Proteomes" id="UP000033038">
    <property type="component" value="Chromosome"/>
</dbReference>
<dbReference type="InterPro" id="IPR035986">
    <property type="entry name" value="PKD_dom_sf"/>
</dbReference>
<name>A0A0E3QG26_METBA</name>
<protein>
    <submittedName>
        <fullName evidence="2">Cell surface protein</fullName>
    </submittedName>
</protein>
<dbReference type="InterPro" id="IPR011045">
    <property type="entry name" value="N2O_reductase_N"/>
</dbReference>
<organism evidence="2 3">
    <name type="scientific">Methanosarcina barkeri str. Wiesmoor</name>
    <dbReference type="NCBI Taxonomy" id="1434109"/>
    <lineage>
        <taxon>Archaea</taxon>
        <taxon>Methanobacteriati</taxon>
        <taxon>Methanobacteriota</taxon>
        <taxon>Stenosarchaea group</taxon>
        <taxon>Methanomicrobia</taxon>
        <taxon>Methanosarcinales</taxon>
        <taxon>Methanosarcinaceae</taxon>
        <taxon>Methanosarcina</taxon>
    </lineage>
</organism>
<dbReference type="SUPFAM" id="SSF49299">
    <property type="entry name" value="PKD domain"/>
    <property type="match status" value="9"/>
</dbReference>
<feature type="domain" description="PKD" evidence="1">
    <location>
        <begin position="678"/>
        <end position="761"/>
    </location>
</feature>
<evidence type="ECO:0000313" key="2">
    <source>
        <dbReference type="EMBL" id="AKB49445.1"/>
    </source>
</evidence>
<dbReference type="SMART" id="SM00089">
    <property type="entry name" value="PKD"/>
    <property type="match status" value="9"/>
</dbReference>
<feature type="domain" description="PKD" evidence="1">
    <location>
        <begin position="426"/>
        <end position="509"/>
    </location>
</feature>
<feature type="domain" description="PKD" evidence="1">
    <location>
        <begin position="1015"/>
        <end position="1094"/>
    </location>
</feature>
<dbReference type="PANTHER" id="PTHR47197:SF3">
    <property type="entry name" value="DIHYDRO-HEME D1 DEHYDROGENASE"/>
    <property type="match status" value="1"/>
</dbReference>
<feature type="domain" description="PKD" evidence="1">
    <location>
        <begin position="341"/>
        <end position="424"/>
    </location>
</feature>
<dbReference type="HOGENOM" id="CLU_009318_5_0_2"/>
<proteinExistence type="predicted"/>
<dbReference type="EMBL" id="CP009526">
    <property type="protein sequence ID" value="AKB49445.1"/>
    <property type="molecule type" value="Genomic_DNA"/>
</dbReference>
<evidence type="ECO:0000313" key="3">
    <source>
        <dbReference type="Proteomes" id="UP000033038"/>
    </source>
</evidence>
<dbReference type="CDD" id="cd00146">
    <property type="entry name" value="PKD"/>
    <property type="match status" value="9"/>
</dbReference>
<feature type="domain" description="PKD" evidence="1">
    <location>
        <begin position="508"/>
        <end position="591"/>
    </location>
</feature>
<dbReference type="CDD" id="cd05819">
    <property type="entry name" value="NHL"/>
    <property type="match status" value="1"/>
</dbReference>
<dbReference type="PROSITE" id="PS50093">
    <property type="entry name" value="PKD"/>
    <property type="match status" value="9"/>
</dbReference>
<feature type="domain" description="PKD" evidence="1">
    <location>
        <begin position="845"/>
        <end position="928"/>
    </location>
</feature>
<dbReference type="Gene3D" id="2.130.10.10">
    <property type="entry name" value="YVTN repeat-like/Quinoprotein amine dehydrogenase"/>
    <property type="match status" value="2"/>
</dbReference>
<dbReference type="InterPro" id="IPR000601">
    <property type="entry name" value="PKD_dom"/>
</dbReference>
<gene>
    <name evidence="2" type="ORF">MSBRW_0192</name>
</gene>
<feature type="domain" description="PKD" evidence="1">
    <location>
        <begin position="760"/>
        <end position="843"/>
    </location>
</feature>
<dbReference type="SMR" id="A0A0E3QG26"/>
<sequence>MKVNKKLCSVALVSTAIVLFLILILSTTSAATEQNTASTTGYAYITNSGSTTVSVIDITTNKVTATATVGKYPYGVAVNPAGTKVYVSKERSNSVSVIDTATNKVTATVKVGKHPWGVAVSPDGTRVYVANEGSKTVSVIDTEKNKVTATVTVGKYPCGVAVNPAGTKVYVTNTLANTVSVIDTATNKVTATIKVGNLPTGIAVNPAGTRVYVTNEYDVSVIDTTKNKVTARVKVGKYPWGVAVNPAGTKVYVANYGDDTISVINTATNKVTDTLKVGSCPFGVAFSPDGTRAYVAKETSGAVSVINTATNKATAKVWVGKEPVAFGQFIGSDKVQSPKTPVAVFYASPKSGKAPLSVKFTDKSTGKPTKWKWDFGDGTSSTEKSPTHKYSKAGKYTVKLTVTNAAGSNTATKSKYIIVTETSQTSTAAFYASPKSGTAPLSVKFTDKSTGKPTKWKWDFGDGTSSTEKSPTHKYSKAGKYTVKLTVTNAAGSNTVTKSKYIIVTAKPVAVFYASPKSGKAPLSVKFTDKSTGKPTKWEWSFGDGTSSTEKNPTHKYSKAGKYTVKLTVTNAAGSNTVTKSKYIIVTETSQTSTAAFYASPKSGTAPLSVKFTDKSTGKPTKWKWDFGDGTSSTEKSPTHKYSKAGKYTVKLTVTNAAGSNTVTKSKYIIVTETSQTSTAVFYASPKSGKAPLSVKFTDKSTGKPTKWKWNFGDGTSSTEKSPTHKYSKAGKYTVKLTVTNAAGSNTVTKSKYIIVTAKPVAVFYASPKSGTAPLSVKFTDKSTGKPTKWEWNLGDGTSSTEKSPTHKYSKAGKYTVKLTVTNAAGSNTVTKSKYIIVTETSQAPVADFWGWPLSGNDPLKVTFTETSKGSPTSWKWDFGDGTSSTEKSPTHTYSAAGTYTVKLIATNAAGSSTKTKWNYVKVSGTLQAPTADFWGWPLSGNDPLKVTFTETSKGSPTSWKWDFGDGTSSTEKSPTHTYSAAGTYTVKLIATNAAGSNTKTKWNYVKVSGTSQAPVTDFWGWPLSGNDPLKVTFTETSKGSPTSWKWDFGDGTSSTEKSPTHTYSTAGTYTVKLIATNAAGSSTKTKWNYVKVT</sequence>
<dbReference type="Gene3D" id="2.60.40.10">
    <property type="entry name" value="Immunoglobulins"/>
    <property type="match status" value="9"/>
</dbReference>
<dbReference type="InterPro" id="IPR022409">
    <property type="entry name" value="PKD/Chitinase_dom"/>
</dbReference>
<dbReference type="PATRIC" id="fig|1434109.4.peg.212"/>
<dbReference type="InterPro" id="IPR013783">
    <property type="entry name" value="Ig-like_fold"/>
</dbReference>
<dbReference type="SUPFAM" id="SSF50974">
    <property type="entry name" value="Nitrous oxide reductase, N-terminal domain"/>
    <property type="match status" value="1"/>
</dbReference>
<dbReference type="FunFam" id="2.60.40.10:FF:000270">
    <property type="entry name" value="Cell surface protein"/>
    <property type="match status" value="9"/>
</dbReference>
<reference evidence="2 3" key="1">
    <citation type="submission" date="2014-07" db="EMBL/GenBank/DDBJ databases">
        <title>Methanogenic archaea and the global carbon cycle.</title>
        <authorList>
            <person name="Henriksen J.R."/>
            <person name="Luke J."/>
            <person name="Reinhart S."/>
            <person name="Benedict M.N."/>
            <person name="Youngblut N.D."/>
            <person name="Metcalf M.E."/>
            <person name="Whitaker R.J."/>
            <person name="Metcalf W.W."/>
        </authorList>
    </citation>
    <scope>NUCLEOTIDE SEQUENCE [LARGE SCALE GENOMIC DNA]</scope>
    <source>
        <strain evidence="2 3">Wiesmoor</strain>
    </source>
</reference>
<feature type="domain" description="PKD" evidence="1">
    <location>
        <begin position="593"/>
        <end position="676"/>
    </location>
</feature>
<dbReference type="InterPro" id="IPR011964">
    <property type="entry name" value="YVTN_b-propeller_repeat"/>
</dbReference>
<dbReference type="AlphaFoldDB" id="A0A0E3QG26"/>
<dbReference type="Pfam" id="PF18911">
    <property type="entry name" value="PKD_4"/>
    <property type="match status" value="9"/>
</dbReference>
<evidence type="ECO:0000259" key="1">
    <source>
        <dbReference type="PROSITE" id="PS50093"/>
    </source>
</evidence>
<dbReference type="NCBIfam" id="TIGR02276">
    <property type="entry name" value="beta_rpt_yvtn"/>
    <property type="match status" value="7"/>
</dbReference>
<feature type="domain" description="PKD" evidence="1">
    <location>
        <begin position="930"/>
        <end position="1013"/>
    </location>
</feature>
<dbReference type="InterPro" id="IPR015943">
    <property type="entry name" value="WD40/YVTN_repeat-like_dom_sf"/>
</dbReference>
<dbReference type="GeneID" id="87783610"/>
<dbReference type="PANTHER" id="PTHR47197">
    <property type="entry name" value="PROTEIN NIRF"/>
    <property type="match status" value="1"/>
</dbReference>
<dbReference type="InterPro" id="IPR051200">
    <property type="entry name" value="Host-pathogen_enzymatic-act"/>
</dbReference>
<dbReference type="KEGG" id="mbw:MSBRW_0192"/>